<dbReference type="EMBL" id="CP000141">
    <property type="protein sequence ID" value="ABB15050.1"/>
    <property type="molecule type" value="Genomic_DNA"/>
</dbReference>
<accession>Q3ABN8</accession>
<keyword evidence="2" id="KW-1185">Reference proteome</keyword>
<dbReference type="STRING" id="246194.CHY_1623"/>
<name>Q3ABN8_CARHZ</name>
<evidence type="ECO:0000313" key="1">
    <source>
        <dbReference type="EMBL" id="ABB15050.1"/>
    </source>
</evidence>
<dbReference type="AlphaFoldDB" id="Q3ABN8"/>
<dbReference type="InParanoid" id="Q3ABN8"/>
<organism evidence="1 2">
    <name type="scientific">Carboxydothermus hydrogenoformans (strain ATCC BAA-161 / DSM 6008 / Z-2901)</name>
    <dbReference type="NCBI Taxonomy" id="246194"/>
    <lineage>
        <taxon>Bacteria</taxon>
        <taxon>Bacillati</taxon>
        <taxon>Bacillota</taxon>
        <taxon>Clostridia</taxon>
        <taxon>Thermoanaerobacterales</taxon>
        <taxon>Thermoanaerobacteraceae</taxon>
        <taxon>Carboxydothermus</taxon>
    </lineage>
</organism>
<gene>
    <name evidence="1" type="ordered locus">CHY_1623</name>
</gene>
<evidence type="ECO:0000313" key="2">
    <source>
        <dbReference type="Proteomes" id="UP000002706"/>
    </source>
</evidence>
<dbReference type="Proteomes" id="UP000002706">
    <property type="component" value="Chromosome"/>
</dbReference>
<protein>
    <submittedName>
        <fullName evidence="1">Uncharacterized protein</fullName>
    </submittedName>
</protein>
<sequence>MAIREQIYGLLSHYEKFLRIMLKDVYFFQVFAIIFIV</sequence>
<dbReference type="KEGG" id="chy:CHY_1623"/>
<proteinExistence type="predicted"/>
<dbReference type="HOGENOM" id="CLU_3341821_0_0_9"/>
<reference evidence="1 2" key="1">
    <citation type="journal article" date="2005" name="PLoS Genet.">
        <title>Life in hot carbon monoxide: the complete genome sequence of Carboxydothermus hydrogenoformans Z-2901.</title>
        <authorList>
            <person name="Wu M."/>
            <person name="Ren Q."/>
            <person name="Durkin A.S."/>
            <person name="Daugherty S.C."/>
            <person name="Brinkac L.M."/>
            <person name="Dodson R.J."/>
            <person name="Madupu R."/>
            <person name="Sullivan S.A."/>
            <person name="Kolonay J.F."/>
            <person name="Haft D.H."/>
            <person name="Nelson W.C."/>
            <person name="Tallon L.J."/>
            <person name="Jones K.M."/>
            <person name="Ulrich L.E."/>
            <person name="Gonzalez J.M."/>
            <person name="Zhulin I.B."/>
            <person name="Robb F.T."/>
            <person name="Eisen J.A."/>
        </authorList>
    </citation>
    <scope>NUCLEOTIDE SEQUENCE [LARGE SCALE GENOMIC DNA]</scope>
    <source>
        <strain evidence="2">ATCC BAA-161 / DSM 6008 / Z-2901</strain>
    </source>
</reference>